<dbReference type="InterPro" id="IPR001424">
    <property type="entry name" value="SOD_Cu_Zn_dom"/>
</dbReference>
<comment type="similarity">
    <text evidence="2">Belongs to the Cu-Zn superoxide dismutase family.</text>
</comment>
<dbReference type="GO" id="GO:0004784">
    <property type="term" value="F:superoxide dismutase activity"/>
    <property type="evidence" value="ECO:0007669"/>
    <property type="project" value="UniProtKB-EC"/>
</dbReference>
<keyword evidence="2" id="KW-0479">Metal-binding</keyword>
<dbReference type="AlphaFoldDB" id="A0A4C2E5T6"/>
<feature type="domain" description="Superoxide dismutase copper/zinc binding" evidence="3">
    <location>
        <begin position="14"/>
        <end position="149"/>
    </location>
</feature>
<dbReference type="EMBL" id="BIMX01000004">
    <property type="protein sequence ID" value="GCE98099.1"/>
    <property type="molecule type" value="Genomic_DNA"/>
</dbReference>
<keyword evidence="1" id="KW-1015">Disulfide bond</keyword>
<dbReference type="InterPro" id="IPR036423">
    <property type="entry name" value="SOD-like_Cu/Zn_dom_sf"/>
</dbReference>
<dbReference type="Pfam" id="PF00080">
    <property type="entry name" value="Sod_Cu"/>
    <property type="match status" value="1"/>
</dbReference>
<dbReference type="GO" id="GO:0005507">
    <property type="term" value="F:copper ion binding"/>
    <property type="evidence" value="ECO:0007669"/>
    <property type="project" value="InterPro"/>
</dbReference>
<protein>
    <recommendedName>
        <fullName evidence="2">Superoxide dismutase [Cu-Zn]</fullName>
        <ecNumber evidence="2">1.15.1.1</ecNumber>
    </recommendedName>
</protein>
<dbReference type="InterPro" id="IPR018152">
    <property type="entry name" value="SOD_Cu/Zn_BS"/>
</dbReference>
<evidence type="ECO:0000313" key="4">
    <source>
        <dbReference type="EMBL" id="GCE98099.1"/>
    </source>
</evidence>
<keyword evidence="2" id="KW-0560">Oxidoreductase</keyword>
<comment type="function">
    <text evidence="2">Destroys radicals which are normally produced within the cells and which are toxic to biological systems.</text>
</comment>
<dbReference type="PANTHER" id="PTHR10003">
    <property type="entry name" value="SUPEROXIDE DISMUTASE CU-ZN -RELATED"/>
    <property type="match status" value="1"/>
</dbReference>
<comment type="cofactor">
    <cofactor evidence="2">
        <name>Cu cation</name>
        <dbReference type="ChEBI" id="CHEBI:23378"/>
    </cofactor>
    <text evidence="2">Binds 1 copper ion per subunit.</text>
</comment>
<comment type="caution">
    <text evidence="4">The sequence shown here is derived from an EMBL/GenBank/DDBJ whole genome shotgun (WGS) entry which is preliminary data.</text>
</comment>
<dbReference type="PRINTS" id="PR00068">
    <property type="entry name" value="CUZNDISMTASE"/>
</dbReference>
<accession>A0A4C2E5T6</accession>
<dbReference type="CDD" id="cd00305">
    <property type="entry name" value="Cu-Zn_Superoxide_Dismutase"/>
    <property type="match status" value="1"/>
</dbReference>
<dbReference type="PROSITE" id="PS00332">
    <property type="entry name" value="SOD_CU_ZN_2"/>
    <property type="match status" value="1"/>
</dbReference>
<keyword evidence="2" id="KW-0186">Copper</keyword>
<keyword evidence="5" id="KW-1185">Reference proteome</keyword>
<organism evidence="4 5">
    <name type="scientific">Zygosaccharomyces mellis</name>
    <dbReference type="NCBI Taxonomy" id="42258"/>
    <lineage>
        <taxon>Eukaryota</taxon>
        <taxon>Fungi</taxon>
        <taxon>Dikarya</taxon>
        <taxon>Ascomycota</taxon>
        <taxon>Saccharomycotina</taxon>
        <taxon>Saccharomycetes</taxon>
        <taxon>Saccharomycetales</taxon>
        <taxon>Saccharomycetaceae</taxon>
        <taxon>Zygosaccharomyces</taxon>
    </lineage>
</organism>
<dbReference type="EC" id="1.15.1.1" evidence="2"/>
<keyword evidence="2" id="KW-0862">Zinc</keyword>
<name>A0A4C2E5T6_9SACH</name>
<evidence type="ECO:0000313" key="5">
    <source>
        <dbReference type="Proteomes" id="UP000301737"/>
    </source>
</evidence>
<proteinExistence type="inferred from homology"/>
<evidence type="ECO:0000259" key="3">
    <source>
        <dbReference type="Pfam" id="PF00080"/>
    </source>
</evidence>
<dbReference type="OrthoDB" id="2015551at2759"/>
<sequence>MVRAVAALHGFPGVSGVVNFEQSSPNATTNISYEINATTPNSLRGFHIHQYGITDGCLSSGSHYNPFNQTHGLSNSTRRHMGDLGNVRVDSGGYAKGYMLDDLVKLYGETSVLGRTIVIHEGTDDLGRSNSSECKTTGNAGGRAACGMIAYTELKQI</sequence>
<comment type="catalytic activity">
    <reaction evidence="2">
        <text>2 superoxide + 2 H(+) = H2O2 + O2</text>
        <dbReference type="Rhea" id="RHEA:20696"/>
        <dbReference type="ChEBI" id="CHEBI:15378"/>
        <dbReference type="ChEBI" id="CHEBI:15379"/>
        <dbReference type="ChEBI" id="CHEBI:16240"/>
        <dbReference type="ChEBI" id="CHEBI:18421"/>
        <dbReference type="EC" id="1.15.1.1"/>
    </reaction>
</comment>
<dbReference type="Gene3D" id="2.60.40.200">
    <property type="entry name" value="Superoxide dismutase, copper/zinc binding domain"/>
    <property type="match status" value="1"/>
</dbReference>
<dbReference type="Proteomes" id="UP000301737">
    <property type="component" value="Unassembled WGS sequence"/>
</dbReference>
<gene>
    <name evidence="4" type="primary">SOD1_1</name>
    <name evidence="4" type="ORF">ZYGM_000843</name>
</gene>
<comment type="cofactor">
    <cofactor evidence="2">
        <name>Zn(2+)</name>
        <dbReference type="ChEBI" id="CHEBI:29105"/>
    </cofactor>
    <text evidence="2">Binds 1 zinc ion per subunit.</text>
</comment>
<dbReference type="InterPro" id="IPR024134">
    <property type="entry name" value="SOD_Cu/Zn_/chaperone"/>
</dbReference>
<dbReference type="SUPFAM" id="SSF49329">
    <property type="entry name" value="Cu,Zn superoxide dismutase-like"/>
    <property type="match status" value="1"/>
</dbReference>
<evidence type="ECO:0000256" key="2">
    <source>
        <dbReference type="RuleBase" id="RU000393"/>
    </source>
</evidence>
<evidence type="ECO:0000256" key="1">
    <source>
        <dbReference type="ARBA" id="ARBA00023157"/>
    </source>
</evidence>
<reference evidence="4 5" key="1">
    <citation type="submission" date="2019-01" db="EMBL/GenBank/DDBJ databases">
        <title>Draft Genome Sequencing of Zygosaccharomyces mellis Ca-7.</title>
        <authorList>
            <person name="Shiwa Y."/>
            <person name="Kanesaki Y."/>
            <person name="Ishige T."/>
            <person name="Mura K."/>
            <person name="Hori T."/>
            <person name="Tamura T."/>
        </authorList>
    </citation>
    <scope>NUCLEOTIDE SEQUENCE [LARGE SCALE GENOMIC DNA]</scope>
    <source>
        <strain evidence="4 5">Ca-7</strain>
    </source>
</reference>